<gene>
    <name evidence="3" type="ORF">DA69_02125</name>
</gene>
<evidence type="ECO:0000256" key="1">
    <source>
        <dbReference type="ARBA" id="ARBA00022723"/>
    </source>
</evidence>
<accession>A0A172Y371</accession>
<dbReference type="Proteomes" id="UP000077603">
    <property type="component" value="Chromosome"/>
</dbReference>
<protein>
    <submittedName>
        <fullName evidence="3">Glyoxalase</fullName>
    </submittedName>
</protein>
<feature type="domain" description="VOC" evidence="2">
    <location>
        <begin position="18"/>
        <end position="168"/>
    </location>
</feature>
<dbReference type="PROSITE" id="PS51819">
    <property type="entry name" value="VOC"/>
    <property type="match status" value="1"/>
</dbReference>
<evidence type="ECO:0000313" key="4">
    <source>
        <dbReference type="Proteomes" id="UP000077603"/>
    </source>
</evidence>
<dbReference type="GO" id="GO:0046872">
    <property type="term" value="F:metal ion binding"/>
    <property type="evidence" value="ECO:0007669"/>
    <property type="project" value="UniProtKB-KW"/>
</dbReference>
<dbReference type="GO" id="GO:0004493">
    <property type="term" value="F:methylmalonyl-CoA epimerase activity"/>
    <property type="evidence" value="ECO:0007669"/>
    <property type="project" value="TreeGrafter"/>
</dbReference>
<dbReference type="PANTHER" id="PTHR43048:SF3">
    <property type="entry name" value="METHYLMALONYL-COA EPIMERASE, MITOCHONDRIAL"/>
    <property type="match status" value="1"/>
</dbReference>
<sequence length="168" mass="18133">MEGSVAGNTRDEGRPLFTVDHVSRTVPDLDQALAFYCGVLGADELYRMGPMDAAEMPTGPDGRDWMEAHVGVRGARLTLAMIAFTGGARVQLVQYDSPDGRRMEPPLNCDIGGHHIAFRVDDVPAAAAWLAERGCKPLDPIEIDAGPLAGKTNLYIQDPFGLQLELVD</sequence>
<dbReference type="EMBL" id="CP015614">
    <property type="protein sequence ID" value="ANF53657.1"/>
    <property type="molecule type" value="Genomic_DNA"/>
</dbReference>
<dbReference type="PANTHER" id="PTHR43048">
    <property type="entry name" value="METHYLMALONYL-COA EPIMERASE"/>
    <property type="match status" value="1"/>
</dbReference>
<dbReference type="eggNOG" id="COG0346">
    <property type="taxonomic scope" value="Bacteria"/>
</dbReference>
<dbReference type="Gene3D" id="3.10.180.10">
    <property type="entry name" value="2,3-Dihydroxybiphenyl 1,2-Dioxygenase, domain 1"/>
    <property type="match status" value="1"/>
</dbReference>
<organism evidence="3 4">
    <name type="scientific">Brevundimonas naejangsanensis</name>
    <dbReference type="NCBI Taxonomy" id="588932"/>
    <lineage>
        <taxon>Bacteria</taxon>
        <taxon>Pseudomonadati</taxon>
        <taxon>Pseudomonadota</taxon>
        <taxon>Alphaproteobacteria</taxon>
        <taxon>Caulobacterales</taxon>
        <taxon>Caulobacteraceae</taxon>
        <taxon>Brevundimonas</taxon>
    </lineage>
</organism>
<dbReference type="AlphaFoldDB" id="A0A172Y371"/>
<keyword evidence="1" id="KW-0479">Metal-binding</keyword>
<dbReference type="InterPro" id="IPR037523">
    <property type="entry name" value="VOC_core"/>
</dbReference>
<proteinExistence type="predicted"/>
<dbReference type="InterPro" id="IPR004360">
    <property type="entry name" value="Glyas_Fos-R_dOase_dom"/>
</dbReference>
<name>A0A172Y371_9CAUL</name>
<evidence type="ECO:0000313" key="3">
    <source>
        <dbReference type="EMBL" id="ANF53657.1"/>
    </source>
</evidence>
<dbReference type="InterPro" id="IPR029068">
    <property type="entry name" value="Glyas_Bleomycin-R_OHBP_Dase"/>
</dbReference>
<dbReference type="SUPFAM" id="SSF54593">
    <property type="entry name" value="Glyoxalase/Bleomycin resistance protein/Dihydroxybiphenyl dioxygenase"/>
    <property type="match status" value="1"/>
</dbReference>
<dbReference type="GO" id="GO:0046491">
    <property type="term" value="P:L-methylmalonyl-CoA metabolic process"/>
    <property type="evidence" value="ECO:0007669"/>
    <property type="project" value="TreeGrafter"/>
</dbReference>
<dbReference type="Pfam" id="PF00903">
    <property type="entry name" value="Glyoxalase"/>
    <property type="match status" value="1"/>
</dbReference>
<dbReference type="KEGG" id="bne:DA69_02125"/>
<evidence type="ECO:0000259" key="2">
    <source>
        <dbReference type="PROSITE" id="PS51819"/>
    </source>
</evidence>
<reference evidence="3 4" key="1">
    <citation type="journal article" date="2014" name="Genome Announc.">
        <title>Genome Sequence of a Promising Hydrogen-Producing Facultative Anaerobic Bacterium, Brevundimonas naejangsanensis Strain B1.</title>
        <authorList>
            <person name="Su H."/>
            <person name="Zhang T."/>
            <person name="Bao M."/>
            <person name="Jiang Y."/>
            <person name="Wang Y."/>
            <person name="Tan T."/>
        </authorList>
    </citation>
    <scope>NUCLEOTIDE SEQUENCE [LARGE SCALE GENOMIC DNA]</scope>
    <source>
        <strain evidence="3 4">B1</strain>
    </source>
</reference>
<dbReference type="STRING" id="588932.DA69_02125"/>
<dbReference type="InterPro" id="IPR051785">
    <property type="entry name" value="MMCE/EMCE_epimerase"/>
</dbReference>
<keyword evidence="4" id="KW-1185">Reference proteome</keyword>